<dbReference type="Proteomes" id="UP000886520">
    <property type="component" value="Chromosome 9"/>
</dbReference>
<evidence type="ECO:0000313" key="2">
    <source>
        <dbReference type="Proteomes" id="UP000886520"/>
    </source>
</evidence>
<dbReference type="AlphaFoldDB" id="A0A9D4ZJ52"/>
<reference evidence="1" key="1">
    <citation type="submission" date="2021-01" db="EMBL/GenBank/DDBJ databases">
        <title>Adiantum capillus-veneris genome.</title>
        <authorList>
            <person name="Fang Y."/>
            <person name="Liao Q."/>
        </authorList>
    </citation>
    <scope>NUCLEOTIDE SEQUENCE</scope>
    <source>
        <strain evidence="1">H3</strain>
        <tissue evidence="1">Leaf</tissue>
    </source>
</reference>
<sequence length="126" mass="14294">MHVRWEPVPQSEPLVSQKEDYAIHEDTALLSSLGYLQMFGASQDGLHDLCVGGLQKSTSLFFGAYLSQFNRKPWPHHFFLNKVSCIRILSLQNRACGIPPFLVPCNNIKEPDAKWLILLQKPCITI</sequence>
<evidence type="ECO:0000313" key="1">
    <source>
        <dbReference type="EMBL" id="KAI5075817.1"/>
    </source>
</evidence>
<protein>
    <submittedName>
        <fullName evidence="1">Uncharacterized protein</fullName>
    </submittedName>
</protein>
<dbReference type="EMBL" id="JABFUD020000009">
    <property type="protein sequence ID" value="KAI5075817.1"/>
    <property type="molecule type" value="Genomic_DNA"/>
</dbReference>
<name>A0A9D4ZJ52_ADICA</name>
<proteinExistence type="predicted"/>
<gene>
    <name evidence="1" type="ORF">GOP47_0009893</name>
</gene>
<comment type="caution">
    <text evidence="1">The sequence shown here is derived from an EMBL/GenBank/DDBJ whole genome shotgun (WGS) entry which is preliminary data.</text>
</comment>
<organism evidence="1 2">
    <name type="scientific">Adiantum capillus-veneris</name>
    <name type="common">Maidenhair fern</name>
    <dbReference type="NCBI Taxonomy" id="13818"/>
    <lineage>
        <taxon>Eukaryota</taxon>
        <taxon>Viridiplantae</taxon>
        <taxon>Streptophyta</taxon>
        <taxon>Embryophyta</taxon>
        <taxon>Tracheophyta</taxon>
        <taxon>Polypodiopsida</taxon>
        <taxon>Polypodiidae</taxon>
        <taxon>Polypodiales</taxon>
        <taxon>Pteridineae</taxon>
        <taxon>Pteridaceae</taxon>
        <taxon>Vittarioideae</taxon>
        <taxon>Adiantum</taxon>
    </lineage>
</organism>
<accession>A0A9D4ZJ52</accession>
<keyword evidence="2" id="KW-1185">Reference proteome</keyword>